<reference evidence="1" key="2">
    <citation type="submission" date="2015-01" db="EMBL/GenBank/DDBJ databases">
        <authorList>
            <person name="Xiang T."/>
            <person name="Song Y."/>
            <person name="Huang L."/>
            <person name="Wang B."/>
            <person name="Wu P."/>
        </authorList>
    </citation>
    <scope>NUCLEOTIDE SEQUENCE [LARGE SCALE GENOMIC DNA]</scope>
    <source>
        <strain evidence="1">OBR1</strain>
    </source>
</reference>
<dbReference type="STRING" id="1109412.BN1221_01412c"/>
<dbReference type="Proteomes" id="UP000285972">
    <property type="component" value="Unassembled WGS sequence"/>
</dbReference>
<sequence length="155" mass="18042">MTVNIEALICSLEKPWQAIRDAGIITYKTPPQGTQCDPYLTLEMKKEGLFLTFDNDANKSLSEIVLKLKTEKKDWVFPNELPSPLQQNMSRRWVHETFGDPDKSNPPKVVLKMEIGWIERFTVEDFHIPLTMCVYYDMGEMVEAVTFLPTSRLRW</sequence>
<accession>A0A0G4JSR7</accession>
<evidence type="ECO:0000313" key="2">
    <source>
        <dbReference type="EMBL" id="RLM27902.1"/>
    </source>
</evidence>
<keyword evidence="3" id="KW-1185">Reference proteome</keyword>
<proteinExistence type="predicted"/>
<protein>
    <submittedName>
        <fullName evidence="2">Pyocin immunity protein</fullName>
    </submittedName>
</protein>
<evidence type="ECO:0000313" key="4">
    <source>
        <dbReference type="Proteomes" id="UP000285972"/>
    </source>
</evidence>
<dbReference type="KEGG" id="bgj:AWC36_17950"/>
<organism evidence="1 3">
    <name type="scientific">Brenneria goodwinii</name>
    <dbReference type="NCBI Taxonomy" id="1109412"/>
    <lineage>
        <taxon>Bacteria</taxon>
        <taxon>Pseudomonadati</taxon>
        <taxon>Pseudomonadota</taxon>
        <taxon>Gammaproteobacteria</taxon>
        <taxon>Enterobacterales</taxon>
        <taxon>Pectobacteriaceae</taxon>
        <taxon>Brenneria</taxon>
    </lineage>
</organism>
<evidence type="ECO:0000313" key="1">
    <source>
        <dbReference type="EMBL" id="CPR15264.1"/>
    </source>
</evidence>
<dbReference type="GeneID" id="70908704"/>
<evidence type="ECO:0000313" key="3">
    <source>
        <dbReference type="Proteomes" id="UP000044377"/>
    </source>
</evidence>
<dbReference type="InterPro" id="IPR045657">
    <property type="entry name" value="DUF6392"/>
</dbReference>
<dbReference type="EMBL" id="CGIG01000001">
    <property type="protein sequence ID" value="CPR15264.1"/>
    <property type="molecule type" value="Genomic_DNA"/>
</dbReference>
<dbReference type="Proteomes" id="UP000044377">
    <property type="component" value="Unassembled WGS sequence"/>
</dbReference>
<dbReference type="RefSeq" id="WP_048636709.1">
    <property type="nucleotide sequence ID" value="NZ_CGIG01000001.1"/>
</dbReference>
<reference evidence="2 4" key="3">
    <citation type="submission" date="2016-09" db="EMBL/GenBank/DDBJ databases">
        <authorList>
            <person name="Doonan J."/>
            <person name="Pachebat J.A."/>
            <person name="Golyshin P.N."/>
            <person name="Denman S."/>
            <person name="Mcdonald J.E."/>
        </authorList>
    </citation>
    <scope>NUCLEOTIDE SEQUENCE [LARGE SCALE GENOMIC DNA]</scope>
    <source>
        <strain evidence="2 4">FRB141</strain>
    </source>
</reference>
<reference evidence="3" key="1">
    <citation type="submission" date="2015-01" db="EMBL/GenBank/DDBJ databases">
        <authorList>
            <person name="Paterson Steve"/>
        </authorList>
    </citation>
    <scope>NUCLEOTIDE SEQUENCE [LARGE SCALE GENOMIC DNA]</scope>
    <source>
        <strain evidence="3">OBR1</strain>
    </source>
</reference>
<name>A0A0G4JSR7_9GAMM</name>
<dbReference type="EMBL" id="MJLX01000009">
    <property type="protein sequence ID" value="RLM27902.1"/>
    <property type="molecule type" value="Genomic_DNA"/>
</dbReference>
<dbReference type="Pfam" id="PF19929">
    <property type="entry name" value="DUF6392"/>
    <property type="match status" value="1"/>
</dbReference>
<gene>
    <name evidence="2" type="ORF">BIY26_05190</name>
    <name evidence="1" type="ORF">BN1221_01412c</name>
</gene>
<dbReference type="AlphaFoldDB" id="A0A0G4JSR7"/>
<dbReference type="OrthoDB" id="6432498at2"/>